<organism evidence="6 7">
    <name type="scientific">Owenia fusiformis</name>
    <name type="common">Polychaete worm</name>
    <dbReference type="NCBI Taxonomy" id="6347"/>
    <lineage>
        <taxon>Eukaryota</taxon>
        <taxon>Metazoa</taxon>
        <taxon>Spiralia</taxon>
        <taxon>Lophotrochozoa</taxon>
        <taxon>Annelida</taxon>
        <taxon>Polychaeta</taxon>
        <taxon>Sedentaria</taxon>
        <taxon>Canalipalpata</taxon>
        <taxon>Sabellida</taxon>
        <taxon>Oweniida</taxon>
        <taxon>Oweniidae</taxon>
        <taxon>Owenia</taxon>
    </lineage>
</organism>
<dbReference type="FunFam" id="3.40.50.2000:FF:000021">
    <property type="entry name" value="UDP-glucuronosyltransferase"/>
    <property type="match status" value="1"/>
</dbReference>
<keyword evidence="2 4" id="KW-0328">Glycosyltransferase</keyword>
<feature type="chain" id="PRO_5042621076" description="UDP-glucuronosyltransferase" evidence="5">
    <location>
        <begin position="20"/>
        <end position="527"/>
    </location>
</feature>
<keyword evidence="3 4" id="KW-0808">Transferase</keyword>
<comment type="caution">
    <text evidence="6">The sequence shown here is derived from an EMBL/GenBank/DDBJ whole genome shotgun (WGS) entry which is preliminary data.</text>
</comment>
<evidence type="ECO:0000313" key="6">
    <source>
        <dbReference type="EMBL" id="CAH1786470.1"/>
    </source>
</evidence>
<accession>A0A8J1TZ94</accession>
<keyword evidence="7" id="KW-1185">Reference proteome</keyword>
<dbReference type="PANTHER" id="PTHR48043:SF145">
    <property type="entry name" value="FI06409P-RELATED"/>
    <property type="match status" value="1"/>
</dbReference>
<evidence type="ECO:0000256" key="3">
    <source>
        <dbReference type="ARBA" id="ARBA00022679"/>
    </source>
</evidence>
<dbReference type="PROSITE" id="PS00375">
    <property type="entry name" value="UDPGT"/>
    <property type="match status" value="1"/>
</dbReference>
<keyword evidence="5" id="KW-1133">Transmembrane helix</keyword>
<dbReference type="OrthoDB" id="6106008at2759"/>
<dbReference type="EC" id="2.4.1.17" evidence="5"/>
<dbReference type="PANTHER" id="PTHR48043">
    <property type="entry name" value="EG:EG0003.4 PROTEIN-RELATED"/>
    <property type="match status" value="1"/>
</dbReference>
<dbReference type="InterPro" id="IPR050271">
    <property type="entry name" value="UDP-glycosyltransferase"/>
</dbReference>
<gene>
    <name evidence="6" type="ORF">OFUS_LOCUS12362</name>
</gene>
<evidence type="ECO:0000256" key="4">
    <source>
        <dbReference type="RuleBase" id="RU003718"/>
    </source>
</evidence>
<comment type="similarity">
    <text evidence="1 4">Belongs to the UDP-glycosyltransferase family.</text>
</comment>
<name>A0A8J1TZ94_OWEFU</name>
<feature type="transmembrane region" description="Helical" evidence="5">
    <location>
        <begin position="487"/>
        <end position="511"/>
    </location>
</feature>
<dbReference type="AlphaFoldDB" id="A0A8J1TZ94"/>
<evidence type="ECO:0000256" key="5">
    <source>
        <dbReference type="RuleBase" id="RU362059"/>
    </source>
</evidence>
<proteinExistence type="inferred from homology"/>
<evidence type="ECO:0000313" key="7">
    <source>
        <dbReference type="Proteomes" id="UP000749559"/>
    </source>
</evidence>
<keyword evidence="5" id="KW-0732">Signal</keyword>
<sequence>MDYTGLLISVILCSSLCECGNILVVPVDFGYNSRMRNVINIGRVLLNAGHNVTILLSDKIEHDAMFKLGEPNNMDKTFNVMHFKKPSVDPSKDMNSLNQEFINSMMRFGGVDVLDSVQLIFDEMMSPPLEDKTVWKKIARAKFDLIVADENMYVSRVIAASFNIPYILYENWGPMTFSANLVQRFNLAYIPAFVQPYSDTLSFWERVSNVWELYKLQIVNEKTYSRCIMICRKLGYEDACDNIRDAHKTVSLVFMNRNDALHYPAPFMPHVISTEGFFLENPKPLSQHYADIIEKAGKNGIIVVSFGSLFRRLWPELRTIFAKAFAAMPQTVIWSYEGPTPEGIGNNTIVSKWIPQESLLNHPATKLFVTQCGVSSSFQALHYALPVVGVPFFWDQPFYCQKLSERVKSGQTVSLKEITSEKLRRAMIEVLENKKYKENADRAAAIYHDQPIPPKDKLVYWAEYVIRHKGALHLRSQGANELNFFQYYLLDIIALVCCVCIMIGTVMFIIAKKAMCILFSFKKDKSD</sequence>
<dbReference type="Pfam" id="PF00201">
    <property type="entry name" value="UDPGT"/>
    <property type="match status" value="1"/>
</dbReference>
<dbReference type="Gene3D" id="3.40.50.2000">
    <property type="entry name" value="Glycogen Phosphorylase B"/>
    <property type="match status" value="2"/>
</dbReference>
<keyword evidence="5" id="KW-0472">Membrane</keyword>
<protein>
    <recommendedName>
        <fullName evidence="5">UDP-glucuronosyltransferase</fullName>
        <ecNumber evidence="5">2.4.1.17</ecNumber>
    </recommendedName>
</protein>
<dbReference type="InterPro" id="IPR002213">
    <property type="entry name" value="UDP_glucos_trans"/>
</dbReference>
<dbReference type="GO" id="GO:0016020">
    <property type="term" value="C:membrane"/>
    <property type="evidence" value="ECO:0007669"/>
    <property type="project" value="UniProtKB-SubCell"/>
</dbReference>
<feature type="signal peptide" evidence="5">
    <location>
        <begin position="1"/>
        <end position="19"/>
    </location>
</feature>
<dbReference type="GO" id="GO:0015020">
    <property type="term" value="F:glucuronosyltransferase activity"/>
    <property type="evidence" value="ECO:0007669"/>
    <property type="project" value="UniProtKB-EC"/>
</dbReference>
<comment type="catalytic activity">
    <reaction evidence="5">
        <text>glucuronate acceptor + UDP-alpha-D-glucuronate = acceptor beta-D-glucuronoside + UDP + H(+)</text>
        <dbReference type="Rhea" id="RHEA:21032"/>
        <dbReference type="ChEBI" id="CHEBI:15378"/>
        <dbReference type="ChEBI" id="CHEBI:58052"/>
        <dbReference type="ChEBI" id="CHEBI:58223"/>
        <dbReference type="ChEBI" id="CHEBI:132367"/>
        <dbReference type="ChEBI" id="CHEBI:132368"/>
        <dbReference type="EC" id="2.4.1.17"/>
    </reaction>
</comment>
<dbReference type="SUPFAM" id="SSF53756">
    <property type="entry name" value="UDP-Glycosyltransferase/glycogen phosphorylase"/>
    <property type="match status" value="1"/>
</dbReference>
<dbReference type="EMBL" id="CAIIXF020000006">
    <property type="protein sequence ID" value="CAH1786470.1"/>
    <property type="molecule type" value="Genomic_DNA"/>
</dbReference>
<evidence type="ECO:0000256" key="2">
    <source>
        <dbReference type="ARBA" id="ARBA00022676"/>
    </source>
</evidence>
<dbReference type="CDD" id="cd03784">
    <property type="entry name" value="GT1_Gtf-like"/>
    <property type="match status" value="1"/>
</dbReference>
<dbReference type="Proteomes" id="UP000749559">
    <property type="component" value="Unassembled WGS sequence"/>
</dbReference>
<dbReference type="InterPro" id="IPR035595">
    <property type="entry name" value="UDP_glycos_trans_CS"/>
</dbReference>
<reference evidence="6" key="1">
    <citation type="submission" date="2022-03" db="EMBL/GenBank/DDBJ databases">
        <authorList>
            <person name="Martin C."/>
        </authorList>
    </citation>
    <scope>NUCLEOTIDE SEQUENCE</scope>
</reference>
<comment type="subcellular location">
    <subcellularLocation>
        <location evidence="5">Membrane</location>
        <topology evidence="5">Single-pass membrane protein</topology>
    </subcellularLocation>
</comment>
<keyword evidence="5" id="KW-0812">Transmembrane</keyword>
<evidence type="ECO:0000256" key="1">
    <source>
        <dbReference type="ARBA" id="ARBA00009995"/>
    </source>
</evidence>